<dbReference type="OrthoDB" id="4487168at2759"/>
<evidence type="ECO:0000256" key="2">
    <source>
        <dbReference type="SAM" id="Phobius"/>
    </source>
</evidence>
<evidence type="ECO:0000313" key="4">
    <source>
        <dbReference type="Proteomes" id="UP000326950"/>
    </source>
</evidence>
<keyword evidence="2" id="KW-1133">Transmembrane helix</keyword>
<keyword evidence="2" id="KW-0472">Membrane</keyword>
<sequence>MERQKMGKGPQQPELLQRPETDYERWLRKQDEDFKPGDRPFYGPNMAGTNNRDESGTHKDGDKSLLSSQKESTPYGHFIGQQNTPVLSSTRLLPRLNSYSIICSLLLSIVLTIAILKSAKAFRKRHHRGGAILLSENTGSS</sequence>
<organism evidence="3 4">
    <name type="scientific">Aspergillus tamarii</name>
    <dbReference type="NCBI Taxonomy" id="41984"/>
    <lineage>
        <taxon>Eukaryota</taxon>
        <taxon>Fungi</taxon>
        <taxon>Dikarya</taxon>
        <taxon>Ascomycota</taxon>
        <taxon>Pezizomycotina</taxon>
        <taxon>Eurotiomycetes</taxon>
        <taxon>Eurotiomycetidae</taxon>
        <taxon>Eurotiales</taxon>
        <taxon>Aspergillaceae</taxon>
        <taxon>Aspergillus</taxon>
        <taxon>Aspergillus subgen. Circumdati</taxon>
    </lineage>
</organism>
<reference evidence="3 4" key="1">
    <citation type="submission" date="2019-04" db="EMBL/GenBank/DDBJ databases">
        <title>Friends and foes A comparative genomics study of 23 Aspergillus species from section Flavi.</title>
        <authorList>
            <consortium name="DOE Joint Genome Institute"/>
            <person name="Kjaerbolling I."/>
            <person name="Vesth T."/>
            <person name="Frisvad J.C."/>
            <person name="Nybo J.L."/>
            <person name="Theobald S."/>
            <person name="Kildgaard S."/>
            <person name="Isbrandt T."/>
            <person name="Kuo A."/>
            <person name="Sato A."/>
            <person name="Lyhne E.K."/>
            <person name="Kogle M.E."/>
            <person name="Wiebenga A."/>
            <person name="Kun R.S."/>
            <person name="Lubbers R.J."/>
            <person name="Makela M.R."/>
            <person name="Barry K."/>
            <person name="Chovatia M."/>
            <person name="Clum A."/>
            <person name="Daum C."/>
            <person name="Haridas S."/>
            <person name="He G."/>
            <person name="LaButti K."/>
            <person name="Lipzen A."/>
            <person name="Mondo S."/>
            <person name="Riley R."/>
            <person name="Salamov A."/>
            <person name="Simmons B.A."/>
            <person name="Magnuson J.K."/>
            <person name="Henrissat B."/>
            <person name="Mortensen U.H."/>
            <person name="Larsen T.O."/>
            <person name="Devries R.P."/>
            <person name="Grigoriev I.V."/>
            <person name="Machida M."/>
            <person name="Baker S.E."/>
            <person name="Andersen M.R."/>
        </authorList>
    </citation>
    <scope>NUCLEOTIDE SEQUENCE [LARGE SCALE GENOMIC DNA]</scope>
    <source>
        <strain evidence="3 4">CBS 117626</strain>
    </source>
</reference>
<protein>
    <submittedName>
        <fullName evidence="3">Uncharacterized protein</fullName>
    </submittedName>
</protein>
<evidence type="ECO:0000313" key="3">
    <source>
        <dbReference type="EMBL" id="KAE8168647.1"/>
    </source>
</evidence>
<name>A0A5N6VD79_ASPTM</name>
<dbReference type="AlphaFoldDB" id="A0A5N6VD79"/>
<feature type="transmembrane region" description="Helical" evidence="2">
    <location>
        <begin position="96"/>
        <end position="116"/>
    </location>
</feature>
<keyword evidence="4" id="KW-1185">Reference proteome</keyword>
<dbReference type="EMBL" id="ML738585">
    <property type="protein sequence ID" value="KAE8168647.1"/>
    <property type="molecule type" value="Genomic_DNA"/>
</dbReference>
<feature type="compositionally biased region" description="Basic and acidic residues" evidence="1">
    <location>
        <begin position="17"/>
        <end position="38"/>
    </location>
</feature>
<evidence type="ECO:0000256" key="1">
    <source>
        <dbReference type="SAM" id="MobiDB-lite"/>
    </source>
</evidence>
<dbReference type="Proteomes" id="UP000326950">
    <property type="component" value="Unassembled WGS sequence"/>
</dbReference>
<proteinExistence type="predicted"/>
<feature type="region of interest" description="Disordered" evidence="1">
    <location>
        <begin position="1"/>
        <end position="81"/>
    </location>
</feature>
<feature type="compositionally biased region" description="Basic and acidic residues" evidence="1">
    <location>
        <begin position="51"/>
        <end position="63"/>
    </location>
</feature>
<gene>
    <name evidence="3" type="ORF">BDV40DRAFT_251197</name>
</gene>
<keyword evidence="2" id="KW-0812">Transmembrane</keyword>
<accession>A0A5N6VD79</accession>